<name>A0A7C1FUT7_9CHLR</name>
<proteinExistence type="predicted"/>
<accession>A0A7C1FUT7</accession>
<feature type="signal peptide" evidence="3">
    <location>
        <begin position="1"/>
        <end position="24"/>
    </location>
</feature>
<reference evidence="5" key="1">
    <citation type="journal article" date="2020" name="mSystems">
        <title>Genome- and Community-Level Interaction Insights into Carbon Utilization and Element Cycling Functions of Hydrothermarchaeota in Hydrothermal Sediment.</title>
        <authorList>
            <person name="Zhou Z."/>
            <person name="Liu Y."/>
            <person name="Xu W."/>
            <person name="Pan J."/>
            <person name="Luo Z.H."/>
            <person name="Li M."/>
        </authorList>
    </citation>
    <scope>NUCLEOTIDE SEQUENCE [LARGE SCALE GENOMIC DNA]</scope>
    <source>
        <strain evidence="5">SpSt-289</strain>
    </source>
</reference>
<feature type="compositionally biased region" description="Polar residues" evidence="2">
    <location>
        <begin position="283"/>
        <end position="298"/>
    </location>
</feature>
<dbReference type="Gene3D" id="2.30.30.40">
    <property type="entry name" value="SH3 Domains"/>
    <property type="match status" value="1"/>
</dbReference>
<evidence type="ECO:0000313" key="5">
    <source>
        <dbReference type="EMBL" id="HDX33820.1"/>
    </source>
</evidence>
<comment type="caution">
    <text evidence="5">The sequence shown here is derived from an EMBL/GenBank/DDBJ whole genome shotgun (WGS) entry which is preliminary data.</text>
</comment>
<protein>
    <recommendedName>
        <fullName evidence="4">SH3b domain-containing protein</fullName>
    </recommendedName>
</protein>
<organism evidence="5">
    <name type="scientific">Caldilinea aerophila</name>
    <dbReference type="NCBI Taxonomy" id="133453"/>
    <lineage>
        <taxon>Bacteria</taxon>
        <taxon>Bacillati</taxon>
        <taxon>Chloroflexota</taxon>
        <taxon>Caldilineae</taxon>
        <taxon>Caldilineales</taxon>
        <taxon>Caldilineaceae</taxon>
        <taxon>Caldilinea</taxon>
    </lineage>
</organism>
<keyword evidence="1 3" id="KW-0732">Signal</keyword>
<sequence length="389" mass="42035">MTRVTIALILACFLLIGTGSAVHADDDYLVPITVGSRTFTLTVSVGEAGISVRVSDPTVKLGTVVRVPKSEEVAAQQDLTSRKAQAVTIPYDDLFRYNERHVGKTVRYVGKVLQVQEKECFIFCDEDDQGYILRVAVTRGSYGLWDDAIWVDYPGTQRFLEDDIVTVWGVVEGLQKYTAVLGNQITIPKIKAIDIQLGEVANPRLPTAPGSPVANRNANLRGGPGTHYPVVGGVRTGDALDVVARNQAGDWLQLRNGNWIAAFLVDNAPADLPVATEIPAPPTLSTGNADSGSSTPATTGAPAGDLVAIGQEIEAGGWRFKVSEVRKRKAVYFYGDSYIAMGRFLIVVIDATNLQSGTDYFYRNISPVVVDEKGKRYSFSGVGSGYAQW</sequence>
<evidence type="ECO:0000256" key="1">
    <source>
        <dbReference type="ARBA" id="ARBA00022729"/>
    </source>
</evidence>
<dbReference type="InterPro" id="IPR003646">
    <property type="entry name" value="SH3-like_bac-type"/>
</dbReference>
<dbReference type="AlphaFoldDB" id="A0A7C1FUT7"/>
<dbReference type="InterPro" id="IPR029050">
    <property type="entry name" value="Immunoprotect_excell_Ig-like"/>
</dbReference>
<dbReference type="Gene3D" id="2.60.40.1240">
    <property type="match status" value="1"/>
</dbReference>
<evidence type="ECO:0000259" key="4">
    <source>
        <dbReference type="SMART" id="SM00287"/>
    </source>
</evidence>
<feature type="region of interest" description="Disordered" evidence="2">
    <location>
        <begin position="279"/>
        <end position="301"/>
    </location>
</feature>
<evidence type="ECO:0000256" key="3">
    <source>
        <dbReference type="SAM" id="SignalP"/>
    </source>
</evidence>
<evidence type="ECO:0000256" key="2">
    <source>
        <dbReference type="SAM" id="MobiDB-lite"/>
    </source>
</evidence>
<gene>
    <name evidence="5" type="ORF">ENQ20_20410</name>
</gene>
<dbReference type="SMART" id="SM00287">
    <property type="entry name" value="SH3b"/>
    <property type="match status" value="1"/>
</dbReference>
<feature type="chain" id="PRO_5027662458" description="SH3b domain-containing protein" evidence="3">
    <location>
        <begin position="25"/>
        <end position="389"/>
    </location>
</feature>
<feature type="domain" description="SH3b" evidence="4">
    <location>
        <begin position="208"/>
        <end position="268"/>
    </location>
</feature>
<dbReference type="EMBL" id="DSMG01000207">
    <property type="protein sequence ID" value="HDX33820.1"/>
    <property type="molecule type" value="Genomic_DNA"/>
</dbReference>